<keyword evidence="3" id="KW-1185">Reference proteome</keyword>
<proteinExistence type="predicted"/>
<keyword evidence="1" id="KW-1133">Transmembrane helix</keyword>
<comment type="caution">
    <text evidence="2">The sequence shown here is derived from an EMBL/GenBank/DDBJ whole genome shotgun (WGS) entry which is preliminary data.</text>
</comment>
<keyword evidence="1" id="KW-0812">Transmembrane</keyword>
<name>A0A0L6UDH3_9BASI</name>
<sequence>MSFLFSYITYIYIYIYIHRKKERFAYVLDWSFFSMRLIWGARKRACYFFFFCFYHEAHSLVWCLQAWSSKVGCHHHHHHHHPHWPLFFSLSQHNISHGHLLHINSCNLNTSSLIYLPTLNAQIFSFFKLQNLIHNSPIMNPLLNRNSNHNTLNYQSQLFTSYESQKKKKKKKKCFVFLFDINCFHKQWIWVGFINKIMILYNSRSSLFQIYLCEITPEWRLKRFSGENFLLSQFPSKNLNACYLKKSVILVIADSQGTALRAFKNLFLLSYLKILEQKSSCHINHLVNSSLKEIEPIYESIFPKNKMMDSVSKGLKKKIKRIETVWRVESGGIMSVLTWITHVQVIPRRSKRAGSIGIWMIQQLCVRKNMIKKSNDNLCSKRQDCLEKSMSLFFFPSPQWKKKKKKSGKESLEHSKETSTQMLRMIEKHLYKVSLPCKKSNSFETGGGQRQENLPMKHWKREVYAFNCLFFFYLNFFFFLILDFSMDLNFHIFKLKCGLLCAIGSRSQPKIIGSSGLCLTSDSCNFYSCYLVMG</sequence>
<dbReference type="AlphaFoldDB" id="A0A0L6UDH3"/>
<accession>A0A0L6UDH3</accession>
<evidence type="ECO:0000256" key="1">
    <source>
        <dbReference type="SAM" id="Phobius"/>
    </source>
</evidence>
<evidence type="ECO:0000313" key="3">
    <source>
        <dbReference type="Proteomes" id="UP000037035"/>
    </source>
</evidence>
<dbReference type="Proteomes" id="UP000037035">
    <property type="component" value="Unassembled WGS sequence"/>
</dbReference>
<dbReference type="VEuPathDB" id="FungiDB:VP01_738g1"/>
<organism evidence="2 3">
    <name type="scientific">Puccinia sorghi</name>
    <dbReference type="NCBI Taxonomy" id="27349"/>
    <lineage>
        <taxon>Eukaryota</taxon>
        <taxon>Fungi</taxon>
        <taxon>Dikarya</taxon>
        <taxon>Basidiomycota</taxon>
        <taxon>Pucciniomycotina</taxon>
        <taxon>Pucciniomycetes</taxon>
        <taxon>Pucciniales</taxon>
        <taxon>Pucciniaceae</taxon>
        <taxon>Puccinia</taxon>
    </lineage>
</organism>
<feature type="transmembrane region" description="Helical" evidence="1">
    <location>
        <begin position="464"/>
        <end position="486"/>
    </location>
</feature>
<dbReference type="EMBL" id="LAVV01012816">
    <property type="protein sequence ID" value="KNZ46297.1"/>
    <property type="molecule type" value="Genomic_DNA"/>
</dbReference>
<protein>
    <submittedName>
        <fullName evidence="2">Uncharacterized protein</fullName>
    </submittedName>
</protein>
<gene>
    <name evidence="2" type="ORF">VP01_738g1</name>
</gene>
<keyword evidence="1" id="KW-0472">Membrane</keyword>
<evidence type="ECO:0000313" key="2">
    <source>
        <dbReference type="EMBL" id="KNZ46297.1"/>
    </source>
</evidence>
<reference evidence="2 3" key="1">
    <citation type="submission" date="2015-08" db="EMBL/GenBank/DDBJ databases">
        <title>Next Generation Sequencing and Analysis of the Genome of Puccinia sorghi L Schw, the Causal Agent of Maize Common Rust.</title>
        <authorList>
            <person name="Rochi L."/>
            <person name="Burguener G."/>
            <person name="Darino M."/>
            <person name="Turjanski A."/>
            <person name="Kreff E."/>
            <person name="Dieguez M.J."/>
            <person name="Sacco F."/>
        </authorList>
    </citation>
    <scope>NUCLEOTIDE SEQUENCE [LARGE SCALE GENOMIC DNA]</scope>
    <source>
        <strain evidence="2 3">RO10H11247</strain>
    </source>
</reference>